<proteinExistence type="predicted"/>
<feature type="transmembrane region" description="Helical" evidence="1">
    <location>
        <begin position="123"/>
        <end position="142"/>
    </location>
</feature>
<sequence>MVQLTRFKRSPGQQKLLGIQAACWLLYFGIVYIGTRLNFPQQRVGTLIGIFVLKVIVFYLLLGILFLVFNKKHWYKGLLLLLIFYFLAAPGAYLYLYKLMVHLGFKVNQKVPPLDWSFLGRMAKHYILLVIFAVGLFVFLKYRAYKNKQIEMAIIEYKTKMYAALMAKELEKLKYDVLAKQADPHFVHNIFNLFFGELLKYSPRWAQLMASFSGLTRYTFTHASQGTRKIVVSKEWQQVEAALALQQARFPEIPILKPEVQGEFAGQRVLPMAFITPLENAFKYGDFTGDGDALYIKLLLTDDLVEFTCRNRFDRRSRPITSSGTGLSNLRRRLEIVFKNEFQLTVAEEEAYFTVKISINQ</sequence>
<dbReference type="Pfam" id="PF06580">
    <property type="entry name" value="His_kinase"/>
    <property type="match status" value="1"/>
</dbReference>
<keyword evidence="3" id="KW-0808">Transferase</keyword>
<dbReference type="PANTHER" id="PTHR34220">
    <property type="entry name" value="SENSOR HISTIDINE KINASE YPDA"/>
    <property type="match status" value="1"/>
</dbReference>
<reference evidence="3 4" key="1">
    <citation type="submission" date="2024-09" db="EMBL/GenBank/DDBJ databases">
        <authorList>
            <person name="Sun Q."/>
            <person name="Mori K."/>
        </authorList>
    </citation>
    <scope>NUCLEOTIDE SEQUENCE [LARGE SCALE GENOMIC DNA]</scope>
    <source>
        <strain evidence="3 4">CCM 7765</strain>
    </source>
</reference>
<keyword evidence="1" id="KW-1133">Transmembrane helix</keyword>
<gene>
    <name evidence="3" type="ORF">ACFFI0_20460</name>
</gene>
<name>A0ABV6HRK5_9SPHI</name>
<accession>A0ABV6HRK5</accession>
<comment type="caution">
    <text evidence="3">The sequence shown here is derived from an EMBL/GenBank/DDBJ whole genome shotgun (WGS) entry which is preliminary data.</text>
</comment>
<keyword evidence="3" id="KW-0418">Kinase</keyword>
<dbReference type="RefSeq" id="WP_130856663.1">
    <property type="nucleotide sequence ID" value="NZ_JBHLWO010000002.1"/>
</dbReference>
<dbReference type="EMBL" id="JBHLWO010000002">
    <property type="protein sequence ID" value="MFC0320710.1"/>
    <property type="molecule type" value="Genomic_DNA"/>
</dbReference>
<feature type="domain" description="Signal transduction histidine kinase internal region" evidence="2">
    <location>
        <begin position="175"/>
        <end position="252"/>
    </location>
</feature>
<protein>
    <submittedName>
        <fullName evidence="3">Sensor histidine kinase</fullName>
        <ecNumber evidence="3">2.7.13.3</ecNumber>
    </submittedName>
</protein>
<dbReference type="GO" id="GO:0004673">
    <property type="term" value="F:protein histidine kinase activity"/>
    <property type="evidence" value="ECO:0007669"/>
    <property type="project" value="UniProtKB-EC"/>
</dbReference>
<evidence type="ECO:0000313" key="3">
    <source>
        <dbReference type="EMBL" id="MFC0320710.1"/>
    </source>
</evidence>
<organism evidence="3 4">
    <name type="scientific">Olivibacter oleidegradans</name>
    <dbReference type="NCBI Taxonomy" id="760123"/>
    <lineage>
        <taxon>Bacteria</taxon>
        <taxon>Pseudomonadati</taxon>
        <taxon>Bacteroidota</taxon>
        <taxon>Sphingobacteriia</taxon>
        <taxon>Sphingobacteriales</taxon>
        <taxon>Sphingobacteriaceae</taxon>
        <taxon>Olivibacter</taxon>
    </lineage>
</organism>
<keyword evidence="1" id="KW-0472">Membrane</keyword>
<dbReference type="InterPro" id="IPR050640">
    <property type="entry name" value="Bact_2-comp_sensor_kinase"/>
</dbReference>
<evidence type="ECO:0000256" key="1">
    <source>
        <dbReference type="SAM" id="Phobius"/>
    </source>
</evidence>
<keyword evidence="1" id="KW-0812">Transmembrane</keyword>
<feature type="transmembrane region" description="Helical" evidence="1">
    <location>
        <begin position="16"/>
        <end position="35"/>
    </location>
</feature>
<evidence type="ECO:0000313" key="4">
    <source>
        <dbReference type="Proteomes" id="UP001589774"/>
    </source>
</evidence>
<feature type="transmembrane region" description="Helical" evidence="1">
    <location>
        <begin position="47"/>
        <end position="69"/>
    </location>
</feature>
<dbReference type="PANTHER" id="PTHR34220:SF7">
    <property type="entry name" value="SENSOR HISTIDINE KINASE YPDA"/>
    <property type="match status" value="1"/>
</dbReference>
<keyword evidence="4" id="KW-1185">Reference proteome</keyword>
<feature type="transmembrane region" description="Helical" evidence="1">
    <location>
        <begin position="78"/>
        <end position="96"/>
    </location>
</feature>
<dbReference type="InterPro" id="IPR010559">
    <property type="entry name" value="Sig_transdc_His_kin_internal"/>
</dbReference>
<evidence type="ECO:0000259" key="2">
    <source>
        <dbReference type="Pfam" id="PF06580"/>
    </source>
</evidence>
<dbReference type="EC" id="2.7.13.3" evidence="3"/>
<dbReference type="Proteomes" id="UP001589774">
    <property type="component" value="Unassembled WGS sequence"/>
</dbReference>